<feature type="domain" description="VWFA" evidence="2">
    <location>
        <begin position="87"/>
        <end position="277"/>
    </location>
</feature>
<proteinExistence type="predicted"/>
<keyword evidence="3" id="KW-1185">Reference proteome</keyword>
<dbReference type="InterPro" id="IPR051266">
    <property type="entry name" value="CLCR"/>
</dbReference>
<dbReference type="GeneID" id="103722371"/>
<dbReference type="SUPFAM" id="SSF53300">
    <property type="entry name" value="vWA-like"/>
    <property type="match status" value="1"/>
</dbReference>
<evidence type="ECO:0000313" key="4">
    <source>
        <dbReference type="RefSeq" id="XP_038986464.1"/>
    </source>
</evidence>
<dbReference type="OrthoDB" id="299997at2759"/>
<dbReference type="RefSeq" id="XP_038986464.1">
    <property type="nucleotide sequence ID" value="XM_039130536.1"/>
</dbReference>
<dbReference type="InterPro" id="IPR032838">
    <property type="entry name" value="Vwaint_dom"/>
</dbReference>
<gene>
    <name evidence="4" type="primary">LOC103722371</name>
</gene>
<dbReference type="Proteomes" id="UP000228380">
    <property type="component" value="Chromosome 9"/>
</dbReference>
<feature type="region of interest" description="Disordered" evidence="1">
    <location>
        <begin position="491"/>
        <end position="518"/>
    </location>
</feature>
<evidence type="ECO:0000259" key="2">
    <source>
        <dbReference type="PROSITE" id="PS50234"/>
    </source>
</evidence>
<dbReference type="PROSITE" id="PS50234">
    <property type="entry name" value="VWFA"/>
    <property type="match status" value="1"/>
</dbReference>
<dbReference type="PANTHER" id="PTHR10579">
    <property type="entry name" value="CALCIUM-ACTIVATED CHLORIDE CHANNEL REGULATOR"/>
    <property type="match status" value="1"/>
</dbReference>
<dbReference type="Gene3D" id="3.40.50.410">
    <property type="entry name" value="von Willebrand factor, type A domain"/>
    <property type="match status" value="1"/>
</dbReference>
<organism evidence="3 4">
    <name type="scientific">Phoenix dactylifera</name>
    <name type="common">Date palm</name>
    <dbReference type="NCBI Taxonomy" id="42345"/>
    <lineage>
        <taxon>Eukaryota</taxon>
        <taxon>Viridiplantae</taxon>
        <taxon>Streptophyta</taxon>
        <taxon>Embryophyta</taxon>
        <taxon>Tracheophyta</taxon>
        <taxon>Spermatophyta</taxon>
        <taxon>Magnoliopsida</taxon>
        <taxon>Liliopsida</taxon>
        <taxon>Arecaceae</taxon>
        <taxon>Coryphoideae</taxon>
        <taxon>Phoeniceae</taxon>
        <taxon>Phoenix</taxon>
    </lineage>
</organism>
<name>A0A8B9ASY4_PHODC</name>
<reference evidence="3" key="1">
    <citation type="journal article" date="2019" name="Nat. Commun.">
        <title>Genome-wide association mapping of date palm fruit traits.</title>
        <authorList>
            <person name="Hazzouri K.M."/>
            <person name="Gros-Balthazard M."/>
            <person name="Flowers J.M."/>
            <person name="Copetti D."/>
            <person name="Lemansour A."/>
            <person name="Lebrun M."/>
            <person name="Masmoudi K."/>
            <person name="Ferrand S."/>
            <person name="Dhar M.I."/>
            <person name="Fresquez Z.A."/>
            <person name="Rosas U."/>
            <person name="Zhang J."/>
            <person name="Talag J."/>
            <person name="Lee S."/>
            <person name="Kudrna D."/>
            <person name="Powell R.F."/>
            <person name="Leitch I.J."/>
            <person name="Krueger R.R."/>
            <person name="Wing R.A."/>
            <person name="Amiri K.M.A."/>
            <person name="Purugganan M.D."/>
        </authorList>
    </citation>
    <scope>NUCLEOTIDE SEQUENCE [LARGE SCALE GENOMIC DNA]</scope>
    <source>
        <strain evidence="3">cv. Khalas</strain>
    </source>
</reference>
<dbReference type="Pfam" id="PF13519">
    <property type="entry name" value="VWA_2"/>
    <property type="match status" value="1"/>
</dbReference>
<reference evidence="4" key="2">
    <citation type="submission" date="2025-08" db="UniProtKB">
        <authorList>
            <consortium name="RefSeq"/>
        </authorList>
    </citation>
    <scope>IDENTIFICATION</scope>
    <source>
        <tissue evidence="4">Young leaves</tissue>
    </source>
</reference>
<dbReference type="KEGG" id="pda:103722371"/>
<sequence>MGKAWKKVNTSWNQLSSSPLREPPRLRRRRTPPHPSLSPTSPTAAVAIETLPEFPAIAAASSPSSFTVLIKARAPPLPTHDGRAALDLVAVLDVSHSMEGRKLALVKHAVGFIIRSLTPADRLAIVAFSNTTNRVLGLRLMSDAGRAEAANAINSLVACGGTDIAGGLSVGIRILEERRFRNPVTSIILLSDGIDTMDRSSLAGLHGSSRTRAFLHRLPPTAHSIGPIHTFGFGADHDPGIMHAVAEATCGTFSFVEKEEAVSDAFAACLAGLLSVVAQRVQMNICSASPGVYLTSVATGNYSSSISDHRLTAVISVGDLYAEEEKYFLLDVTVPIKEEQKDPWTPLEERTTVRRPASLSPEDESANLIVDGQRNRILVAESIAEAQAKADGGDLEGAKAVLDARRAALVASSSAQAGNELCAWLDKELKEIRDRMANRRAYEESGRAYMLSGMSSHSWQRAALRGQTTMLSSAPTAVTFRTQAMAEMLDRSREWSRASPLLVDGRSPAPQTPEGRRR</sequence>
<dbReference type="AlphaFoldDB" id="A0A8B9ASY4"/>
<accession>A0A8B9ASY4</accession>
<protein>
    <submittedName>
        <fullName evidence="4">E3 ubiquitin-protein ligase WAV3</fullName>
    </submittedName>
</protein>
<dbReference type="PANTHER" id="PTHR10579:SF146">
    <property type="entry name" value="RING-TYPE DOMAIN-CONTAINING PROTEIN"/>
    <property type="match status" value="1"/>
</dbReference>
<dbReference type="InterPro" id="IPR036465">
    <property type="entry name" value="vWFA_dom_sf"/>
</dbReference>
<dbReference type="Pfam" id="PF14624">
    <property type="entry name" value="Vwaint"/>
    <property type="match status" value="1"/>
</dbReference>
<dbReference type="InterPro" id="IPR002035">
    <property type="entry name" value="VWF_A"/>
</dbReference>
<feature type="region of interest" description="Disordered" evidence="1">
    <location>
        <begin position="1"/>
        <end position="42"/>
    </location>
</feature>
<evidence type="ECO:0000256" key="1">
    <source>
        <dbReference type="SAM" id="MobiDB-lite"/>
    </source>
</evidence>
<evidence type="ECO:0000313" key="3">
    <source>
        <dbReference type="Proteomes" id="UP000228380"/>
    </source>
</evidence>
<dbReference type="SMART" id="SM00327">
    <property type="entry name" value="VWA"/>
    <property type="match status" value="1"/>
</dbReference>